<feature type="transmembrane region" description="Helical" evidence="2">
    <location>
        <begin position="57"/>
        <end position="77"/>
    </location>
</feature>
<evidence type="ECO:0000313" key="5">
    <source>
        <dbReference type="Proteomes" id="UP001501251"/>
    </source>
</evidence>
<feature type="transmembrane region" description="Helical" evidence="2">
    <location>
        <begin position="84"/>
        <end position="104"/>
    </location>
</feature>
<dbReference type="InterPro" id="IPR005530">
    <property type="entry name" value="SPW"/>
</dbReference>
<keyword evidence="2" id="KW-1133">Transmembrane helix</keyword>
<feature type="transmembrane region" description="Helical" evidence="2">
    <location>
        <begin position="27"/>
        <end position="45"/>
    </location>
</feature>
<dbReference type="RefSeq" id="WP_344920854.1">
    <property type="nucleotide sequence ID" value="NZ_BAABAQ010000011.1"/>
</dbReference>
<keyword evidence="2" id="KW-0472">Membrane</keyword>
<name>A0ABP8B9E6_9ACTN</name>
<comment type="caution">
    <text evidence="4">The sequence shown here is derived from an EMBL/GenBank/DDBJ whole genome shotgun (WGS) entry which is preliminary data.</text>
</comment>
<dbReference type="Pfam" id="PF03779">
    <property type="entry name" value="SPW"/>
    <property type="match status" value="1"/>
</dbReference>
<feature type="domain" description="SPW repeat-containing integral membrane" evidence="3">
    <location>
        <begin position="33"/>
        <end position="127"/>
    </location>
</feature>
<dbReference type="EMBL" id="BAABAQ010000011">
    <property type="protein sequence ID" value="GAA4200509.1"/>
    <property type="molecule type" value="Genomic_DNA"/>
</dbReference>
<evidence type="ECO:0000256" key="2">
    <source>
        <dbReference type="SAM" id="Phobius"/>
    </source>
</evidence>
<reference evidence="5" key="1">
    <citation type="journal article" date="2019" name="Int. J. Syst. Evol. Microbiol.">
        <title>The Global Catalogue of Microorganisms (GCM) 10K type strain sequencing project: providing services to taxonomists for standard genome sequencing and annotation.</title>
        <authorList>
            <consortium name="The Broad Institute Genomics Platform"/>
            <consortium name="The Broad Institute Genome Sequencing Center for Infectious Disease"/>
            <person name="Wu L."/>
            <person name="Ma J."/>
        </authorList>
    </citation>
    <scope>NUCLEOTIDE SEQUENCE [LARGE SCALE GENOMIC DNA]</scope>
    <source>
        <strain evidence="5">JCM 17388</strain>
    </source>
</reference>
<protein>
    <recommendedName>
        <fullName evidence="3">SPW repeat-containing integral membrane domain-containing protein</fullName>
    </recommendedName>
</protein>
<keyword evidence="2" id="KW-0812">Transmembrane</keyword>
<evidence type="ECO:0000259" key="3">
    <source>
        <dbReference type="Pfam" id="PF03779"/>
    </source>
</evidence>
<feature type="compositionally biased region" description="Basic and acidic residues" evidence="1">
    <location>
        <begin position="142"/>
        <end position="154"/>
    </location>
</feature>
<organism evidence="4 5">
    <name type="scientific">Streptosporangium oxazolinicum</name>
    <dbReference type="NCBI Taxonomy" id="909287"/>
    <lineage>
        <taxon>Bacteria</taxon>
        <taxon>Bacillati</taxon>
        <taxon>Actinomycetota</taxon>
        <taxon>Actinomycetes</taxon>
        <taxon>Streptosporangiales</taxon>
        <taxon>Streptosporangiaceae</taxon>
        <taxon>Streptosporangium</taxon>
    </lineage>
</organism>
<feature type="transmembrane region" description="Helical" evidence="2">
    <location>
        <begin position="116"/>
        <end position="134"/>
    </location>
</feature>
<keyword evidence="5" id="KW-1185">Reference proteome</keyword>
<gene>
    <name evidence="4" type="ORF">GCM10022252_53820</name>
</gene>
<sequence>MTRPASLEQHPDLIEMRERYERAGSSSIAQVIDGLGLLAGLYLAISPWVVGFNNLPRLSVSNIVTGIAVAAMAIALASAYGRTYGISWVVPVIGIWTIVSPWITGSATRGSIWNNVVTGIVILLLGLGAVAVGSKRMPGMSQRRDVTHRGDSSNRSDMPNMPNRPDMPHRP</sequence>
<proteinExistence type="predicted"/>
<dbReference type="Proteomes" id="UP001501251">
    <property type="component" value="Unassembled WGS sequence"/>
</dbReference>
<feature type="region of interest" description="Disordered" evidence="1">
    <location>
        <begin position="138"/>
        <end position="171"/>
    </location>
</feature>
<accession>A0ABP8B9E6</accession>
<evidence type="ECO:0000313" key="4">
    <source>
        <dbReference type="EMBL" id="GAA4200509.1"/>
    </source>
</evidence>
<evidence type="ECO:0000256" key="1">
    <source>
        <dbReference type="SAM" id="MobiDB-lite"/>
    </source>
</evidence>